<evidence type="ECO:0000313" key="2">
    <source>
        <dbReference type="Proteomes" id="UP001219355"/>
    </source>
</evidence>
<sequence length="277" mass="29872">MMSFLMGYEGYKLERRGDPIDTVYDTASTPSNVSTTIPEPDVFLNASVSVGEISILVANLTAKVNLDARVLSLVKINAGVDASIDRVTLVIRNVSAHALLEARLANLAAIVDNVLGSVQGNPNLLTIGTGVGNVPNGTESTPEIRRNGTQELQQRAFLLEQNILYSVNDYSGQTHTNRMLTKDGSLVDKFLDNTGAEYDSKLVGNYEDYMSFTGYNKTVTHKGKAVRELRYLYTPFNGVDVVSAIYMNFAGAVEDTQVLSESGGGGSSTIANEPEMS</sequence>
<evidence type="ECO:0000313" key="1">
    <source>
        <dbReference type="EMBL" id="WEW59901.1"/>
    </source>
</evidence>
<gene>
    <name evidence="1" type="ORF">PRK78_005383</name>
</gene>
<keyword evidence="2" id="KW-1185">Reference proteome</keyword>
<proteinExistence type="predicted"/>
<dbReference type="Proteomes" id="UP001219355">
    <property type="component" value="Chromosome 3"/>
</dbReference>
<reference evidence="1" key="1">
    <citation type="submission" date="2023-03" db="EMBL/GenBank/DDBJ databases">
        <title>Emydomyces testavorans Genome Sequence.</title>
        <authorList>
            <person name="Hoyer L."/>
        </authorList>
    </citation>
    <scope>NUCLEOTIDE SEQUENCE</scope>
    <source>
        <strain evidence="1">16-2883</strain>
    </source>
</reference>
<name>A0AAF0DLZ3_9EURO</name>
<dbReference type="EMBL" id="CP120629">
    <property type="protein sequence ID" value="WEW59901.1"/>
    <property type="molecule type" value="Genomic_DNA"/>
</dbReference>
<protein>
    <submittedName>
        <fullName evidence="1">Uncharacterized protein</fullName>
    </submittedName>
</protein>
<dbReference type="AlphaFoldDB" id="A0AAF0DLZ3"/>
<organism evidence="1 2">
    <name type="scientific">Emydomyces testavorans</name>
    <dbReference type="NCBI Taxonomy" id="2070801"/>
    <lineage>
        <taxon>Eukaryota</taxon>
        <taxon>Fungi</taxon>
        <taxon>Dikarya</taxon>
        <taxon>Ascomycota</taxon>
        <taxon>Pezizomycotina</taxon>
        <taxon>Eurotiomycetes</taxon>
        <taxon>Eurotiomycetidae</taxon>
        <taxon>Onygenales</taxon>
        <taxon>Nannizziopsiaceae</taxon>
        <taxon>Emydomyces</taxon>
    </lineage>
</organism>
<accession>A0AAF0DLZ3</accession>